<evidence type="ECO:0000256" key="2">
    <source>
        <dbReference type="ARBA" id="ARBA00022741"/>
    </source>
</evidence>
<dbReference type="GO" id="GO:0005524">
    <property type="term" value="F:ATP binding"/>
    <property type="evidence" value="ECO:0007669"/>
    <property type="project" value="UniProtKB-KW"/>
</dbReference>
<evidence type="ECO:0000256" key="3">
    <source>
        <dbReference type="ARBA" id="ARBA00022777"/>
    </source>
</evidence>
<evidence type="ECO:0000256" key="1">
    <source>
        <dbReference type="ARBA" id="ARBA00022679"/>
    </source>
</evidence>
<dbReference type="Proteomes" id="UP000297872">
    <property type="component" value="Unassembled WGS sequence"/>
</dbReference>
<accession>A0A4Y8VQ24</accession>
<evidence type="ECO:0000313" key="9">
    <source>
        <dbReference type="Proteomes" id="UP000297872"/>
    </source>
</evidence>
<evidence type="ECO:0000313" key="8">
    <source>
        <dbReference type="EMBL" id="TFH82664.1"/>
    </source>
</evidence>
<dbReference type="PROSITE" id="PS50011">
    <property type="entry name" value="PROTEIN_KINASE_DOM"/>
    <property type="match status" value="1"/>
</dbReference>
<keyword evidence="9" id="KW-1185">Reference proteome</keyword>
<evidence type="ECO:0000259" key="7">
    <source>
        <dbReference type="PROSITE" id="PS50011"/>
    </source>
</evidence>
<evidence type="ECO:0000256" key="4">
    <source>
        <dbReference type="ARBA" id="ARBA00022840"/>
    </source>
</evidence>
<dbReference type="GeneID" id="302994853"/>
<dbReference type="EMBL" id="SGVY01000011">
    <property type="protein sequence ID" value="TFH82664.1"/>
    <property type="molecule type" value="Genomic_DNA"/>
</dbReference>
<keyword evidence="6" id="KW-1133">Transmembrane helix</keyword>
<protein>
    <submittedName>
        <fullName evidence="8">Serine/threonine protein kinase</fullName>
    </submittedName>
</protein>
<dbReference type="PANTHER" id="PTHR43671:SF103">
    <property type="entry name" value="KINASE, PUTATIVE-RELATED"/>
    <property type="match status" value="1"/>
</dbReference>
<dbReference type="Pfam" id="PF00069">
    <property type="entry name" value="Pkinase"/>
    <property type="match status" value="1"/>
</dbReference>
<keyword evidence="2" id="KW-0547">Nucleotide-binding</keyword>
<dbReference type="Gene3D" id="1.10.510.10">
    <property type="entry name" value="Transferase(Phosphotransferase) domain 1"/>
    <property type="match status" value="1"/>
</dbReference>
<keyword evidence="3 8" id="KW-0418">Kinase</keyword>
<name>A0A4Y8VQ24_9BACT</name>
<keyword evidence="1" id="KW-0808">Transferase</keyword>
<evidence type="ECO:0000256" key="6">
    <source>
        <dbReference type="SAM" id="Phobius"/>
    </source>
</evidence>
<organism evidence="8 9">
    <name type="scientific">Segatella hominis</name>
    <dbReference type="NCBI Taxonomy" id="2518605"/>
    <lineage>
        <taxon>Bacteria</taxon>
        <taxon>Pseudomonadati</taxon>
        <taxon>Bacteroidota</taxon>
        <taxon>Bacteroidia</taxon>
        <taxon>Bacteroidales</taxon>
        <taxon>Prevotellaceae</taxon>
        <taxon>Segatella</taxon>
    </lineage>
</organism>
<reference evidence="8 9" key="1">
    <citation type="submission" date="2019-02" db="EMBL/GenBank/DDBJ databases">
        <title>Draft Genome Sequence of the Prevotella sp. BCRC 81118, Isolated from Human Feces.</title>
        <authorList>
            <person name="Huang C.-H."/>
        </authorList>
    </citation>
    <scope>NUCLEOTIDE SEQUENCE [LARGE SCALE GENOMIC DNA]</scope>
    <source>
        <strain evidence="8 9">BCRC 81118</strain>
    </source>
</reference>
<dbReference type="RefSeq" id="WP_134843148.1">
    <property type="nucleotide sequence ID" value="NZ_SGVY01000011.1"/>
</dbReference>
<dbReference type="OrthoDB" id="9813021at2"/>
<keyword evidence="4" id="KW-0067">ATP-binding</keyword>
<dbReference type="PROSITE" id="PS00108">
    <property type="entry name" value="PROTEIN_KINASE_ST"/>
    <property type="match status" value="1"/>
</dbReference>
<comment type="caution">
    <text evidence="8">The sequence shown here is derived from an EMBL/GenBank/DDBJ whole genome shotgun (WGS) entry which is preliminary data.</text>
</comment>
<dbReference type="GO" id="GO:0004674">
    <property type="term" value="F:protein serine/threonine kinase activity"/>
    <property type="evidence" value="ECO:0007669"/>
    <property type="project" value="UniProtKB-KW"/>
</dbReference>
<sequence>MPDKQDKVTGKNNDPESNSGYTEDLDKDTNSSESTPIENTYSNLQEYYVSQSGHTRLFTATKYGKRYVLKCLKKDFLYTPVYQQALTKEFEIGLELEHPNICRTLSLEQLPELGTTIVMEHIDGETLKSLINRKAMTHELGRKIILQLMNALEYMHSKQIIHRDLKPSNIMITHTGQNVKIIDFGLSDSDAFFILKHPAGTTGFIAPEQFMPDAKAEPRTDIFSLGMVIAEIATSIGDKKLEKIAKICTTHNPLLRPSSIEILRKRLLEKPQNRNVIILLGCIVFLLAVAIGISYYYRHQVTKQKEATMEQYLEGDSANHSGNKVMDVQLWNPY</sequence>
<feature type="region of interest" description="Disordered" evidence="5">
    <location>
        <begin position="1"/>
        <end position="37"/>
    </location>
</feature>
<feature type="compositionally biased region" description="Polar residues" evidence="5">
    <location>
        <begin position="10"/>
        <end position="21"/>
    </location>
</feature>
<proteinExistence type="predicted"/>
<dbReference type="InterPro" id="IPR000719">
    <property type="entry name" value="Prot_kinase_dom"/>
</dbReference>
<dbReference type="InterPro" id="IPR050660">
    <property type="entry name" value="NEK_Ser/Thr_kinase"/>
</dbReference>
<keyword evidence="6" id="KW-0472">Membrane</keyword>
<dbReference type="AlphaFoldDB" id="A0A4Y8VQ24"/>
<dbReference type="InterPro" id="IPR008271">
    <property type="entry name" value="Ser/Thr_kinase_AS"/>
</dbReference>
<gene>
    <name evidence="8" type="ORF">EXN75_06025</name>
</gene>
<dbReference type="CDD" id="cd14014">
    <property type="entry name" value="STKc_PknB_like"/>
    <property type="match status" value="1"/>
</dbReference>
<keyword evidence="6" id="KW-0812">Transmembrane</keyword>
<feature type="transmembrane region" description="Helical" evidence="6">
    <location>
        <begin position="276"/>
        <end position="297"/>
    </location>
</feature>
<dbReference type="PANTHER" id="PTHR43671">
    <property type="entry name" value="SERINE/THREONINE-PROTEIN KINASE NEK"/>
    <property type="match status" value="1"/>
</dbReference>
<dbReference type="SUPFAM" id="SSF56112">
    <property type="entry name" value="Protein kinase-like (PK-like)"/>
    <property type="match status" value="1"/>
</dbReference>
<dbReference type="InterPro" id="IPR011009">
    <property type="entry name" value="Kinase-like_dom_sf"/>
</dbReference>
<keyword evidence="8" id="KW-0723">Serine/threonine-protein kinase</keyword>
<dbReference type="SMART" id="SM00220">
    <property type="entry name" value="S_TKc"/>
    <property type="match status" value="1"/>
</dbReference>
<feature type="domain" description="Protein kinase" evidence="7">
    <location>
        <begin position="41"/>
        <end position="286"/>
    </location>
</feature>
<evidence type="ECO:0000256" key="5">
    <source>
        <dbReference type="SAM" id="MobiDB-lite"/>
    </source>
</evidence>